<dbReference type="Proteomes" id="UP000054498">
    <property type="component" value="Unassembled WGS sequence"/>
</dbReference>
<dbReference type="InterPro" id="IPR001619">
    <property type="entry name" value="Sec1-like"/>
</dbReference>
<organism evidence="2 3">
    <name type="scientific">Monoraphidium neglectum</name>
    <dbReference type="NCBI Taxonomy" id="145388"/>
    <lineage>
        <taxon>Eukaryota</taxon>
        <taxon>Viridiplantae</taxon>
        <taxon>Chlorophyta</taxon>
        <taxon>core chlorophytes</taxon>
        <taxon>Chlorophyceae</taxon>
        <taxon>CS clade</taxon>
        <taxon>Sphaeropleales</taxon>
        <taxon>Selenastraceae</taxon>
        <taxon>Monoraphidium</taxon>
    </lineage>
</organism>
<dbReference type="Gene3D" id="3.40.50.2060">
    <property type="match status" value="1"/>
</dbReference>
<dbReference type="InterPro" id="IPR036045">
    <property type="entry name" value="Sec1-like_sf"/>
</dbReference>
<feature type="non-terminal residue" evidence="2">
    <location>
        <position position="490"/>
    </location>
</feature>
<dbReference type="KEGG" id="mng:MNEG_12526"/>
<dbReference type="SUPFAM" id="SSF56815">
    <property type="entry name" value="Sec1/munc18-like (SM) proteins"/>
    <property type="match status" value="1"/>
</dbReference>
<name>A0A0D2J6G8_9CHLO</name>
<dbReference type="RefSeq" id="XP_013894457.1">
    <property type="nucleotide sequence ID" value="XM_014039003.1"/>
</dbReference>
<dbReference type="PANTHER" id="PTHR11679">
    <property type="entry name" value="VESICLE PROTEIN SORTING-ASSOCIATED"/>
    <property type="match status" value="1"/>
</dbReference>
<evidence type="ECO:0000256" key="1">
    <source>
        <dbReference type="ARBA" id="ARBA00009884"/>
    </source>
</evidence>
<dbReference type="Gene3D" id="3.90.830.10">
    <property type="entry name" value="Syntaxin Binding Protein 1, Chain A, domain 2"/>
    <property type="match status" value="1"/>
</dbReference>
<proteinExistence type="inferred from homology"/>
<dbReference type="STRING" id="145388.A0A0D2J6G8"/>
<dbReference type="GeneID" id="25729897"/>
<dbReference type="InterPro" id="IPR043154">
    <property type="entry name" value="Sec-1-like_dom1"/>
</dbReference>
<dbReference type="GO" id="GO:0016192">
    <property type="term" value="P:vesicle-mediated transport"/>
    <property type="evidence" value="ECO:0007669"/>
    <property type="project" value="InterPro"/>
</dbReference>
<dbReference type="OrthoDB" id="10251230at2759"/>
<evidence type="ECO:0000313" key="3">
    <source>
        <dbReference type="Proteomes" id="UP000054498"/>
    </source>
</evidence>
<dbReference type="Pfam" id="PF00995">
    <property type="entry name" value="Sec1"/>
    <property type="match status" value="1"/>
</dbReference>
<dbReference type="InterPro" id="IPR027482">
    <property type="entry name" value="Sec1-like_dom2"/>
</dbReference>
<evidence type="ECO:0000313" key="2">
    <source>
        <dbReference type="EMBL" id="KIY95437.1"/>
    </source>
</evidence>
<sequence>MALNIRQRQCDALLRMLNLHADRGAAPGPGPAAGAGAAPGSELYKVLILDKPCRDIVAPLLRVSDLRRAGVTLHLALEAERQPIPGVPAVYLLRPTPTGADRVAADLAAGLYDSVHLNFATSAPNQLLERIAAGAAASGNLGRVARVFDQYVSFVALEPGLFSLGLPGSYVELNDPAARDTQIEAAVSSIVEGLVSVLVTLQVVPIIRCPRGGAAEHVAAALEGRLRDLLKGRSNLFSEQPAGGGAGAGGGGGGALAATLSRPLLVLFDRNFDLSVMLQHTWSYKPLVQDVLGLRLNRVTLGSGEPAAAAGAGAPAAPLQQQKKGYDVDEKDFFWEACGSMPFPRVAEEVESQLQKYKAAVDDINAKAAAGGHQHGEVVDHDEQLRRNTQHLMSAVSSLPELQERKKVLDKHTNLATALLGAIKARGLDGLYNTEEEALAGKGDAAAVVRLIQGQKGTPADKLRLALVHVLAAEAAPGDADVRELTEALA</sequence>
<protein>
    <submittedName>
        <fullName evidence="2">Sec1 family domain-containing protein 1</fullName>
    </submittedName>
</protein>
<dbReference type="AlphaFoldDB" id="A0A0D2J6G8"/>
<dbReference type="EMBL" id="KK103507">
    <property type="protein sequence ID" value="KIY95437.1"/>
    <property type="molecule type" value="Genomic_DNA"/>
</dbReference>
<dbReference type="Gene3D" id="3.40.50.1910">
    <property type="match status" value="1"/>
</dbReference>
<dbReference type="InterPro" id="IPR043127">
    <property type="entry name" value="Sec-1-like_dom3a"/>
</dbReference>
<dbReference type="PIRSF" id="PIRSF005715">
    <property type="entry name" value="VPS45_Sec1"/>
    <property type="match status" value="1"/>
</dbReference>
<gene>
    <name evidence="2" type="ORF">MNEG_12526</name>
</gene>
<keyword evidence="3" id="KW-1185">Reference proteome</keyword>
<comment type="similarity">
    <text evidence="1">Belongs to the STXBP/unc-18/SEC1 family.</text>
</comment>
<accession>A0A0D2J6G8</accession>
<reference evidence="2 3" key="1">
    <citation type="journal article" date="2013" name="BMC Genomics">
        <title>Reconstruction of the lipid metabolism for the microalga Monoraphidium neglectum from its genome sequence reveals characteristics suitable for biofuel production.</title>
        <authorList>
            <person name="Bogen C."/>
            <person name="Al-Dilaimi A."/>
            <person name="Albersmeier A."/>
            <person name="Wichmann J."/>
            <person name="Grundmann M."/>
            <person name="Rupp O."/>
            <person name="Lauersen K.J."/>
            <person name="Blifernez-Klassen O."/>
            <person name="Kalinowski J."/>
            <person name="Goesmann A."/>
            <person name="Mussgnug J.H."/>
            <person name="Kruse O."/>
        </authorList>
    </citation>
    <scope>NUCLEOTIDE SEQUENCE [LARGE SCALE GENOMIC DNA]</scope>
    <source>
        <strain evidence="2 3">SAG 48.87</strain>
    </source>
</reference>